<keyword evidence="4" id="KW-0808">Transferase</keyword>
<dbReference type="Gene3D" id="3.60.20.10">
    <property type="entry name" value="Glutamine Phosphoribosylpyrophosphate, subunit 1, domain 1"/>
    <property type="match status" value="1"/>
</dbReference>
<comment type="catalytic activity">
    <reaction evidence="1">
        <text>D-fructose 6-phosphate + L-glutamine = D-glucosamine 6-phosphate + L-glutamate</text>
        <dbReference type="Rhea" id="RHEA:13237"/>
        <dbReference type="ChEBI" id="CHEBI:29985"/>
        <dbReference type="ChEBI" id="CHEBI:58359"/>
        <dbReference type="ChEBI" id="CHEBI:58725"/>
        <dbReference type="ChEBI" id="CHEBI:61527"/>
        <dbReference type="EC" id="2.6.1.16"/>
    </reaction>
</comment>
<protein>
    <recommendedName>
        <fullName evidence="2">glutamine--fructose-6-phosphate transaminase (isomerizing)</fullName>
        <ecNumber evidence="2">2.6.1.16</ecNumber>
    </recommendedName>
</protein>
<dbReference type="InterPro" id="IPR035466">
    <property type="entry name" value="GlmS/AgaS_SIS"/>
</dbReference>
<proteinExistence type="predicted"/>
<dbReference type="Gene3D" id="3.40.50.10490">
    <property type="entry name" value="Glucose-6-phosphate isomerase like protein, domain 1"/>
    <property type="match status" value="1"/>
</dbReference>
<reference evidence="9" key="1">
    <citation type="journal article" date="2015" name="Nature">
        <title>Complex archaea that bridge the gap between prokaryotes and eukaryotes.</title>
        <authorList>
            <person name="Spang A."/>
            <person name="Saw J.H."/>
            <person name="Jorgensen S.L."/>
            <person name="Zaremba-Niedzwiedzka K."/>
            <person name="Martijn J."/>
            <person name="Lind A.E."/>
            <person name="van Eijk R."/>
            <person name="Schleper C."/>
            <person name="Guy L."/>
            <person name="Ettema T.J."/>
        </authorList>
    </citation>
    <scope>NUCLEOTIDE SEQUENCE</scope>
</reference>
<evidence type="ECO:0000259" key="7">
    <source>
        <dbReference type="PROSITE" id="PS51278"/>
    </source>
</evidence>
<dbReference type="GO" id="GO:0006047">
    <property type="term" value="P:UDP-N-acetylglucosamine metabolic process"/>
    <property type="evidence" value="ECO:0007669"/>
    <property type="project" value="TreeGrafter"/>
</dbReference>
<evidence type="ECO:0000256" key="5">
    <source>
        <dbReference type="ARBA" id="ARBA00022737"/>
    </source>
</evidence>
<sequence length="401" mass="45292">MCGIFGIVFKDFREDLGKILLQAGRKLTYRGYDSVGMAAFSQNSIELKKDVGDIEKVNNKYNFKKLHGYKGIVQLRWATFGPPSKQNSQPHFDCTKNLAGAHNGNIINTKELIRHYEKKGHAFRGENDGEVVVHAVEEGYKQKKNMNASIQEADTILKGDYAYVIAQNKSNKMYCVKKYSSLFLGIGSDFICCSSDLPSIIQFTDSIVPIYDGEYIEYTWNHYRIRKLSSGEEVDRKPYRCSLDIEEAQKGKFPHFMLKEIHEQPDRAQALINFLKEPGKMDEFCRELKNESRIYLIGSGSSYNACVLGAYYLNKISGIEAVPVVAGEFKEFLGHGDFSQGTYILVSQSGETKDVVSVLNYLEEKKAKKIFALVNVLGSSLQLRVKNYLPLLSNIEITVPA</sequence>
<evidence type="ECO:0000256" key="2">
    <source>
        <dbReference type="ARBA" id="ARBA00012916"/>
    </source>
</evidence>
<dbReference type="SUPFAM" id="SSF53697">
    <property type="entry name" value="SIS domain"/>
    <property type="match status" value="1"/>
</dbReference>
<dbReference type="GO" id="GO:0006487">
    <property type="term" value="P:protein N-linked glycosylation"/>
    <property type="evidence" value="ECO:0007669"/>
    <property type="project" value="TreeGrafter"/>
</dbReference>
<dbReference type="EC" id="2.6.1.16" evidence="2"/>
<evidence type="ECO:0000256" key="4">
    <source>
        <dbReference type="ARBA" id="ARBA00022679"/>
    </source>
</evidence>
<dbReference type="AlphaFoldDB" id="A0A0F9NL88"/>
<dbReference type="GO" id="GO:0006002">
    <property type="term" value="P:fructose 6-phosphate metabolic process"/>
    <property type="evidence" value="ECO:0007669"/>
    <property type="project" value="TreeGrafter"/>
</dbReference>
<dbReference type="PANTHER" id="PTHR10937:SF0">
    <property type="entry name" value="GLUTAMINE--FRUCTOSE-6-PHOSPHATE TRANSAMINASE (ISOMERIZING)"/>
    <property type="match status" value="1"/>
</dbReference>
<evidence type="ECO:0000256" key="3">
    <source>
        <dbReference type="ARBA" id="ARBA00022576"/>
    </source>
</evidence>
<feature type="non-terminal residue" evidence="9">
    <location>
        <position position="401"/>
    </location>
</feature>
<evidence type="ECO:0000313" key="9">
    <source>
        <dbReference type="EMBL" id="KKM89545.1"/>
    </source>
</evidence>
<dbReference type="Pfam" id="PF13537">
    <property type="entry name" value="GATase_7"/>
    <property type="match status" value="1"/>
</dbReference>
<dbReference type="InterPro" id="IPR001347">
    <property type="entry name" value="SIS_dom"/>
</dbReference>
<dbReference type="PROSITE" id="PS51278">
    <property type="entry name" value="GATASE_TYPE_2"/>
    <property type="match status" value="1"/>
</dbReference>
<organism evidence="9">
    <name type="scientific">marine sediment metagenome</name>
    <dbReference type="NCBI Taxonomy" id="412755"/>
    <lineage>
        <taxon>unclassified sequences</taxon>
        <taxon>metagenomes</taxon>
        <taxon>ecological metagenomes</taxon>
    </lineage>
</organism>
<dbReference type="SUPFAM" id="SSF56235">
    <property type="entry name" value="N-terminal nucleophile aminohydrolases (Ntn hydrolases)"/>
    <property type="match status" value="1"/>
</dbReference>
<keyword evidence="3" id="KW-0032">Aminotransferase</keyword>
<comment type="caution">
    <text evidence="9">The sequence shown here is derived from an EMBL/GenBank/DDBJ whole genome shotgun (WGS) entry which is preliminary data.</text>
</comment>
<evidence type="ECO:0000259" key="8">
    <source>
        <dbReference type="PROSITE" id="PS51464"/>
    </source>
</evidence>
<dbReference type="InterPro" id="IPR017932">
    <property type="entry name" value="GATase_2_dom"/>
</dbReference>
<dbReference type="GO" id="GO:0004360">
    <property type="term" value="F:glutamine-fructose-6-phosphate transaminase (isomerizing) activity"/>
    <property type="evidence" value="ECO:0007669"/>
    <property type="project" value="UniProtKB-EC"/>
</dbReference>
<gene>
    <name evidence="9" type="ORF">LCGC14_1247560</name>
</gene>
<dbReference type="PANTHER" id="PTHR10937">
    <property type="entry name" value="GLUCOSAMINE--FRUCTOSE-6-PHOSPHATE AMINOTRANSFERASE, ISOMERIZING"/>
    <property type="match status" value="1"/>
</dbReference>
<name>A0A0F9NL88_9ZZZZ</name>
<evidence type="ECO:0000256" key="6">
    <source>
        <dbReference type="ARBA" id="ARBA00022962"/>
    </source>
</evidence>
<accession>A0A0F9NL88</accession>
<dbReference type="InterPro" id="IPR029055">
    <property type="entry name" value="Ntn_hydrolases_N"/>
</dbReference>
<dbReference type="InterPro" id="IPR046348">
    <property type="entry name" value="SIS_dom_sf"/>
</dbReference>
<keyword evidence="5" id="KW-0677">Repeat</keyword>
<dbReference type="Pfam" id="PF01380">
    <property type="entry name" value="SIS"/>
    <property type="match status" value="1"/>
</dbReference>
<feature type="domain" description="Glutamine amidotransferase type-2" evidence="7">
    <location>
        <begin position="2"/>
        <end position="221"/>
    </location>
</feature>
<keyword evidence="6" id="KW-0315">Glutamine amidotransferase</keyword>
<evidence type="ECO:0000256" key="1">
    <source>
        <dbReference type="ARBA" id="ARBA00001031"/>
    </source>
</evidence>
<dbReference type="EMBL" id="LAZR01006802">
    <property type="protein sequence ID" value="KKM89545.1"/>
    <property type="molecule type" value="Genomic_DNA"/>
</dbReference>
<dbReference type="CDD" id="cd05008">
    <property type="entry name" value="SIS_GlmS_GlmD_1"/>
    <property type="match status" value="1"/>
</dbReference>
<feature type="domain" description="SIS" evidence="8">
    <location>
        <begin position="284"/>
        <end position="401"/>
    </location>
</feature>
<dbReference type="GO" id="GO:0097367">
    <property type="term" value="F:carbohydrate derivative binding"/>
    <property type="evidence" value="ECO:0007669"/>
    <property type="project" value="InterPro"/>
</dbReference>
<dbReference type="PROSITE" id="PS51464">
    <property type="entry name" value="SIS"/>
    <property type="match status" value="1"/>
</dbReference>